<sequence>MTQLDVNKLSQAKANVTLSVEMLTKAIEKADSDAILAQEAVKEAAKEISSALNAVTQAQSKTPDW</sequence>
<dbReference type="EMBL" id="PIQO01000002">
    <property type="protein sequence ID" value="PKR86173.1"/>
    <property type="molecule type" value="Genomic_DNA"/>
</dbReference>
<keyword evidence="3" id="KW-1185">Reference proteome</keyword>
<dbReference type="RefSeq" id="WP_101352812.1">
    <property type="nucleotide sequence ID" value="NZ_PIQO01000002.1"/>
</dbReference>
<name>A0A2N3LNT1_9BACI</name>
<gene>
    <name evidence="2" type="ORF">CWO92_03455</name>
</gene>
<evidence type="ECO:0000313" key="3">
    <source>
        <dbReference type="Proteomes" id="UP000233440"/>
    </source>
</evidence>
<comment type="caution">
    <text evidence="2">The sequence shown here is derived from an EMBL/GenBank/DDBJ whole genome shotgun (WGS) entry which is preliminary data.</text>
</comment>
<feature type="coiled-coil region" evidence="1">
    <location>
        <begin position="27"/>
        <end position="61"/>
    </location>
</feature>
<accession>A0A2N3LNT1</accession>
<organism evidence="2 3">
    <name type="scientific">Heyndrickxia camelliae</name>
    <dbReference type="NCBI Taxonomy" id="1707093"/>
    <lineage>
        <taxon>Bacteria</taxon>
        <taxon>Bacillati</taxon>
        <taxon>Bacillota</taxon>
        <taxon>Bacilli</taxon>
        <taxon>Bacillales</taxon>
        <taxon>Bacillaceae</taxon>
        <taxon>Heyndrickxia</taxon>
    </lineage>
</organism>
<reference evidence="2 3" key="1">
    <citation type="submission" date="2017-11" db="EMBL/GenBank/DDBJ databases">
        <title>Bacillus camelliae sp. nov., isolated from pu'er tea.</title>
        <authorList>
            <person name="Niu L."/>
        </authorList>
    </citation>
    <scope>NUCLEOTIDE SEQUENCE [LARGE SCALE GENOMIC DNA]</scope>
    <source>
        <strain evidence="2 3">7578-1</strain>
    </source>
</reference>
<dbReference type="AlphaFoldDB" id="A0A2N3LNT1"/>
<evidence type="ECO:0000256" key="1">
    <source>
        <dbReference type="SAM" id="Coils"/>
    </source>
</evidence>
<keyword evidence="1" id="KW-0175">Coiled coil</keyword>
<dbReference type="Proteomes" id="UP000233440">
    <property type="component" value="Unassembled WGS sequence"/>
</dbReference>
<protein>
    <submittedName>
        <fullName evidence="2">Uncharacterized protein</fullName>
    </submittedName>
</protein>
<evidence type="ECO:0000313" key="2">
    <source>
        <dbReference type="EMBL" id="PKR86173.1"/>
    </source>
</evidence>
<proteinExistence type="predicted"/>